<evidence type="ECO:0000313" key="9">
    <source>
        <dbReference type="Proteomes" id="UP000274429"/>
    </source>
</evidence>
<dbReference type="PANTHER" id="PTHR46716">
    <property type="entry name" value="MITOGEN-ACTIVATED PROTEIN KINASE KINASE KINASE 7"/>
    <property type="match status" value="1"/>
</dbReference>
<dbReference type="OrthoDB" id="10261027at2759"/>
<reference evidence="8 9" key="1">
    <citation type="submission" date="2018-11" db="EMBL/GenBank/DDBJ databases">
        <authorList>
            <consortium name="Pathogen Informatics"/>
        </authorList>
    </citation>
    <scope>NUCLEOTIDE SEQUENCE [LARGE SCALE GENOMIC DNA]</scope>
</reference>
<keyword evidence="3" id="KW-0808">Transferase</keyword>
<evidence type="ECO:0000256" key="5">
    <source>
        <dbReference type="ARBA" id="ARBA00022777"/>
    </source>
</evidence>
<keyword evidence="9" id="KW-1185">Reference proteome</keyword>
<proteinExistence type="inferred from homology"/>
<dbReference type="AlphaFoldDB" id="A0A3P7EBH6"/>
<dbReference type="GO" id="GO:0006955">
    <property type="term" value="P:immune response"/>
    <property type="evidence" value="ECO:0007669"/>
    <property type="project" value="TreeGrafter"/>
</dbReference>
<organism evidence="8 9">
    <name type="scientific">Hydatigena taeniaeformis</name>
    <name type="common">Feline tapeworm</name>
    <name type="synonym">Taenia taeniaeformis</name>
    <dbReference type="NCBI Taxonomy" id="6205"/>
    <lineage>
        <taxon>Eukaryota</taxon>
        <taxon>Metazoa</taxon>
        <taxon>Spiralia</taxon>
        <taxon>Lophotrochozoa</taxon>
        <taxon>Platyhelminthes</taxon>
        <taxon>Cestoda</taxon>
        <taxon>Eucestoda</taxon>
        <taxon>Cyclophyllidea</taxon>
        <taxon>Taeniidae</taxon>
        <taxon>Hydatigera</taxon>
    </lineage>
</organism>
<dbReference type="GO" id="GO:0019899">
    <property type="term" value="F:enzyme binding"/>
    <property type="evidence" value="ECO:0007669"/>
    <property type="project" value="UniProtKB-ARBA"/>
</dbReference>
<dbReference type="GO" id="GO:0007254">
    <property type="term" value="P:JNK cascade"/>
    <property type="evidence" value="ECO:0007669"/>
    <property type="project" value="TreeGrafter"/>
</dbReference>
<dbReference type="GO" id="GO:0004709">
    <property type="term" value="F:MAP kinase kinase kinase activity"/>
    <property type="evidence" value="ECO:0007669"/>
    <property type="project" value="TreeGrafter"/>
</dbReference>
<keyword evidence="2" id="KW-0723">Serine/threonine-protein kinase</keyword>
<dbReference type="GO" id="GO:0005524">
    <property type="term" value="F:ATP binding"/>
    <property type="evidence" value="ECO:0007669"/>
    <property type="project" value="UniProtKB-KW"/>
</dbReference>
<evidence type="ECO:0000256" key="3">
    <source>
        <dbReference type="ARBA" id="ARBA00022679"/>
    </source>
</evidence>
<gene>
    <name evidence="8" type="ORF">TTAC_LOCUS1923</name>
</gene>
<evidence type="ECO:0000313" key="8">
    <source>
        <dbReference type="EMBL" id="VDM18663.1"/>
    </source>
</evidence>
<dbReference type="Proteomes" id="UP000274429">
    <property type="component" value="Unassembled WGS sequence"/>
</dbReference>
<dbReference type="SUPFAM" id="SSF56112">
    <property type="entry name" value="Protein kinase-like (PK-like)"/>
    <property type="match status" value="1"/>
</dbReference>
<name>A0A3P7EBH6_HYDTA</name>
<protein>
    <recommendedName>
        <fullName evidence="7">Protein kinase domain-containing protein</fullName>
    </recommendedName>
</protein>
<dbReference type="Gene3D" id="1.10.510.10">
    <property type="entry name" value="Transferase(Phosphotransferase) domain 1"/>
    <property type="match status" value="1"/>
</dbReference>
<dbReference type="PANTHER" id="PTHR46716:SF1">
    <property type="entry name" value="MITOGEN-ACTIVATED PROTEIN KINASE KINASE KINASE 7"/>
    <property type="match status" value="1"/>
</dbReference>
<dbReference type="GO" id="GO:0043123">
    <property type="term" value="P:positive regulation of canonical NF-kappaB signal transduction"/>
    <property type="evidence" value="ECO:0007669"/>
    <property type="project" value="TreeGrafter"/>
</dbReference>
<dbReference type="SMART" id="SM00220">
    <property type="entry name" value="S_TKc"/>
    <property type="match status" value="1"/>
</dbReference>
<dbReference type="InterPro" id="IPR008271">
    <property type="entry name" value="Ser/Thr_kinase_AS"/>
</dbReference>
<comment type="similarity">
    <text evidence="1">Belongs to the protein kinase superfamily. STE Ser/Thr protein kinase family. MAP kinase kinase kinase subfamily.</text>
</comment>
<accession>A0A3P7EBH6</accession>
<dbReference type="PROSITE" id="PS50011">
    <property type="entry name" value="PROTEIN_KINASE_DOM"/>
    <property type="match status" value="1"/>
</dbReference>
<dbReference type="InterPro" id="IPR011009">
    <property type="entry name" value="Kinase-like_dom_sf"/>
</dbReference>
<keyword evidence="6" id="KW-0067">ATP-binding</keyword>
<dbReference type="Pfam" id="PF00069">
    <property type="entry name" value="Pkinase"/>
    <property type="match status" value="1"/>
</dbReference>
<evidence type="ECO:0000256" key="4">
    <source>
        <dbReference type="ARBA" id="ARBA00022741"/>
    </source>
</evidence>
<feature type="domain" description="Protein kinase" evidence="7">
    <location>
        <begin position="37"/>
        <end position="288"/>
    </location>
</feature>
<evidence type="ECO:0000256" key="2">
    <source>
        <dbReference type="ARBA" id="ARBA00022527"/>
    </source>
</evidence>
<dbReference type="InterPro" id="IPR000719">
    <property type="entry name" value="Prot_kinase_dom"/>
</dbReference>
<evidence type="ECO:0000259" key="7">
    <source>
        <dbReference type="PROSITE" id="PS50011"/>
    </source>
</evidence>
<dbReference type="EMBL" id="UYWX01000610">
    <property type="protein sequence ID" value="VDM18663.1"/>
    <property type="molecule type" value="Genomic_DNA"/>
</dbReference>
<keyword evidence="5" id="KW-0418">Kinase</keyword>
<evidence type="ECO:0000256" key="1">
    <source>
        <dbReference type="ARBA" id="ARBA00006529"/>
    </source>
</evidence>
<dbReference type="PROSITE" id="PS00108">
    <property type="entry name" value="PROTEIN_KINASE_ST"/>
    <property type="match status" value="1"/>
</dbReference>
<evidence type="ECO:0000256" key="6">
    <source>
        <dbReference type="ARBA" id="ARBA00022840"/>
    </source>
</evidence>
<keyword evidence="4" id="KW-0547">Nucleotide-binding</keyword>
<sequence>MIWPIVLFVLCIRSEEEFDVYVEKVKFLFNIPEEEIQIERKSVSGGNYGDVSFGTYRRINVVKKDFRRMATKTEWKYNYREACTLAACNHQNIVKFIGAGPDTGKAYVRYVVIERATNASLAELIRSDVQYSIWHVMLWNLHLADGLEYLHSRPEPIIHRDLKPANMLLFDDCTILKISDFGSSKIFELGKEELQSVNQGSLLYMAPEVHQRRFDENYTRYTEKVDIYSMAVSTWEMLTRKLDQNVNPHSTKIRSCPSFLRRLIACGMAEDPDQRPSAPQLVQLLDFIMRKVCTKNTLELSIDFEGGGIPDLYQQAHTYSINSNTDSVPGGIHWRKSPGDGQESPRYATLETPECPTDRSQAAIEMYQRHVELAKEYVRLSKELKRLKKLWEEKVAQIITTKKIQSWQVDSYKKRIKEYCELYVIMMRNLLKPLWYRCNCYDDLRALHKNRAYLGKVLISRNASQCIGVQKESNDRHVISLAVFVKGQLD</sequence>